<reference evidence="1 2" key="1">
    <citation type="journal article" date="2016" name="Nat. Commun.">
        <title>Extremotolerant tardigrade genome and improved radiotolerance of human cultured cells by tardigrade-unique protein.</title>
        <authorList>
            <person name="Hashimoto T."/>
            <person name="Horikawa D.D."/>
            <person name="Saito Y."/>
            <person name="Kuwahara H."/>
            <person name="Kozuka-Hata H."/>
            <person name="Shin-I T."/>
            <person name="Minakuchi Y."/>
            <person name="Ohishi K."/>
            <person name="Motoyama A."/>
            <person name="Aizu T."/>
            <person name="Enomoto A."/>
            <person name="Kondo K."/>
            <person name="Tanaka S."/>
            <person name="Hara Y."/>
            <person name="Koshikawa S."/>
            <person name="Sagara H."/>
            <person name="Miura T."/>
            <person name="Yokobori S."/>
            <person name="Miyagawa K."/>
            <person name="Suzuki Y."/>
            <person name="Kubo T."/>
            <person name="Oyama M."/>
            <person name="Kohara Y."/>
            <person name="Fujiyama A."/>
            <person name="Arakawa K."/>
            <person name="Katayama T."/>
            <person name="Toyoda A."/>
            <person name="Kunieda T."/>
        </authorList>
    </citation>
    <scope>NUCLEOTIDE SEQUENCE [LARGE SCALE GENOMIC DNA]</scope>
    <source>
        <strain evidence="1 2">YOKOZUNA-1</strain>
    </source>
</reference>
<name>A0A1D1VJ95_RAMVA</name>
<evidence type="ECO:0000313" key="2">
    <source>
        <dbReference type="Proteomes" id="UP000186922"/>
    </source>
</evidence>
<gene>
    <name evidence="1" type="primary">RvY_10769-1</name>
    <name evidence="1" type="synonym">RvY_10769.1</name>
    <name evidence="1" type="ORF">RvY_10769</name>
</gene>
<accession>A0A1D1VJ95</accession>
<comment type="caution">
    <text evidence="1">The sequence shown here is derived from an EMBL/GenBank/DDBJ whole genome shotgun (WGS) entry which is preliminary data.</text>
</comment>
<keyword evidence="2" id="KW-1185">Reference proteome</keyword>
<dbReference type="Proteomes" id="UP000186922">
    <property type="component" value="Unassembled WGS sequence"/>
</dbReference>
<sequence>MMDELGIYFDITESVRKQADDGGLDCLDCAYIARPLLTMDTYENKTRGQRFPGLNF</sequence>
<proteinExistence type="predicted"/>
<organism evidence="1 2">
    <name type="scientific">Ramazzottius varieornatus</name>
    <name type="common">Water bear</name>
    <name type="synonym">Tardigrade</name>
    <dbReference type="NCBI Taxonomy" id="947166"/>
    <lineage>
        <taxon>Eukaryota</taxon>
        <taxon>Metazoa</taxon>
        <taxon>Ecdysozoa</taxon>
        <taxon>Tardigrada</taxon>
        <taxon>Eutardigrada</taxon>
        <taxon>Parachela</taxon>
        <taxon>Hypsibioidea</taxon>
        <taxon>Ramazzottiidae</taxon>
        <taxon>Ramazzottius</taxon>
    </lineage>
</organism>
<evidence type="ECO:0000313" key="1">
    <source>
        <dbReference type="EMBL" id="GAU99827.1"/>
    </source>
</evidence>
<dbReference type="AlphaFoldDB" id="A0A1D1VJ95"/>
<dbReference type="EMBL" id="BDGG01000005">
    <property type="protein sequence ID" value="GAU99827.1"/>
    <property type="molecule type" value="Genomic_DNA"/>
</dbReference>
<protein>
    <submittedName>
        <fullName evidence="1">Uncharacterized protein</fullName>
    </submittedName>
</protein>